<dbReference type="InterPro" id="IPR050708">
    <property type="entry name" value="T6SS_VgrG/RHS"/>
</dbReference>
<organism evidence="3 4">
    <name type="scientific">Andreprevotia lacus DSM 23236</name>
    <dbReference type="NCBI Taxonomy" id="1121001"/>
    <lineage>
        <taxon>Bacteria</taxon>
        <taxon>Pseudomonadati</taxon>
        <taxon>Pseudomonadota</taxon>
        <taxon>Betaproteobacteria</taxon>
        <taxon>Neisseriales</taxon>
        <taxon>Chitinibacteraceae</taxon>
        <taxon>Andreprevotia</taxon>
    </lineage>
</organism>
<dbReference type="Proteomes" id="UP000192761">
    <property type="component" value="Unassembled WGS sequence"/>
</dbReference>
<accession>A0A1W1XV58</accession>
<feature type="domain" description="LysM" evidence="2">
    <location>
        <begin position="5884"/>
        <end position="5931"/>
    </location>
</feature>
<dbReference type="OrthoDB" id="8570628at2"/>
<dbReference type="InterPro" id="IPR031325">
    <property type="entry name" value="RHS_repeat"/>
</dbReference>
<dbReference type="Pfam" id="PF07591">
    <property type="entry name" value="PT-HINT"/>
    <property type="match status" value="1"/>
</dbReference>
<dbReference type="InterPro" id="IPR018392">
    <property type="entry name" value="LysM"/>
</dbReference>
<evidence type="ECO:0000313" key="4">
    <source>
        <dbReference type="Proteomes" id="UP000192761"/>
    </source>
</evidence>
<dbReference type="InterPro" id="IPR003587">
    <property type="entry name" value="Hint_dom_N"/>
</dbReference>
<protein>
    <submittedName>
        <fullName evidence="3">YD repeat-containing protein</fullName>
    </submittedName>
</protein>
<dbReference type="CDD" id="cd00118">
    <property type="entry name" value="LysM"/>
    <property type="match status" value="1"/>
</dbReference>
<dbReference type="CDD" id="cd00081">
    <property type="entry name" value="Hint"/>
    <property type="match status" value="1"/>
</dbReference>
<keyword evidence="1" id="KW-0677">Repeat</keyword>
<dbReference type="SUPFAM" id="SSF51294">
    <property type="entry name" value="Hedgehog/intein (Hint) domain"/>
    <property type="match status" value="1"/>
</dbReference>
<name>A0A1W1XV58_9NEIS</name>
<reference evidence="3 4" key="1">
    <citation type="submission" date="2017-04" db="EMBL/GenBank/DDBJ databases">
        <authorList>
            <person name="Afonso C.L."/>
            <person name="Miller P.J."/>
            <person name="Scott M.A."/>
            <person name="Spackman E."/>
            <person name="Goraichik I."/>
            <person name="Dimitrov K.M."/>
            <person name="Suarez D.L."/>
            <person name="Swayne D.E."/>
        </authorList>
    </citation>
    <scope>NUCLEOTIDE SEQUENCE [LARGE SCALE GENOMIC DNA]</scope>
    <source>
        <strain evidence="3 4">DSM 23236</strain>
    </source>
</reference>
<dbReference type="InterPro" id="IPR006530">
    <property type="entry name" value="YD"/>
</dbReference>
<evidence type="ECO:0000313" key="3">
    <source>
        <dbReference type="EMBL" id="SMC27724.1"/>
    </source>
</evidence>
<dbReference type="Pfam" id="PF25023">
    <property type="entry name" value="TEN_YD-shell"/>
    <property type="match status" value="2"/>
</dbReference>
<dbReference type="Pfam" id="PF01476">
    <property type="entry name" value="LysM"/>
    <property type="match status" value="1"/>
</dbReference>
<dbReference type="Gene3D" id="2.180.10.10">
    <property type="entry name" value="RHS repeat-associated core"/>
    <property type="match status" value="13"/>
</dbReference>
<dbReference type="PROSITE" id="PS51782">
    <property type="entry name" value="LYSM"/>
    <property type="match status" value="1"/>
</dbReference>
<gene>
    <name evidence="3" type="ORF">SAMN02745857_02957</name>
</gene>
<keyword evidence="4" id="KW-1185">Reference proteome</keyword>
<dbReference type="Gene3D" id="2.170.16.10">
    <property type="entry name" value="Hedgehog/Intein (Hint) domain"/>
    <property type="match status" value="1"/>
</dbReference>
<dbReference type="InterPro" id="IPR056823">
    <property type="entry name" value="TEN-like_YD-shell"/>
</dbReference>
<dbReference type="PANTHER" id="PTHR32305:SF15">
    <property type="entry name" value="PROTEIN RHSA-RELATED"/>
    <property type="match status" value="1"/>
</dbReference>
<evidence type="ECO:0000259" key="2">
    <source>
        <dbReference type="PROSITE" id="PS51782"/>
    </source>
</evidence>
<dbReference type="SMART" id="SM00306">
    <property type="entry name" value="HintN"/>
    <property type="match status" value="1"/>
</dbReference>
<dbReference type="PANTHER" id="PTHR32305">
    <property type="match status" value="1"/>
</dbReference>
<dbReference type="STRING" id="1121001.SAMN02745857_02957"/>
<dbReference type="RefSeq" id="WP_084091583.1">
    <property type="nucleotide sequence ID" value="NZ_FWXD01000018.1"/>
</dbReference>
<dbReference type="NCBIfam" id="TIGR01643">
    <property type="entry name" value="YD_repeat_2x"/>
    <property type="match status" value="16"/>
</dbReference>
<dbReference type="InterPro" id="IPR036844">
    <property type="entry name" value="Hint_dom_sf"/>
</dbReference>
<dbReference type="Pfam" id="PF05593">
    <property type="entry name" value="RHS_repeat"/>
    <property type="match status" value="11"/>
</dbReference>
<evidence type="ECO:0000256" key="1">
    <source>
        <dbReference type="ARBA" id="ARBA00022737"/>
    </source>
</evidence>
<proteinExistence type="predicted"/>
<dbReference type="SMART" id="SM00257">
    <property type="entry name" value="LysM"/>
    <property type="match status" value="2"/>
</dbReference>
<dbReference type="EMBL" id="FWXD01000018">
    <property type="protein sequence ID" value="SMC27724.1"/>
    <property type="molecule type" value="Genomic_DNA"/>
</dbReference>
<sequence>MVAIVGGNGLGLSGSSREVLGSQGVVGDAKTGNGGEGVYVNASTGNLVLQQHDTLLLGGGLQPDLLRTYNSNGSWDGDNNDQWRIGFYKRIYGLTGTVNTAGSTIKRVDGDEFETTYAYDIARGEYVSTAGDGAFDSLRYTAGNQQWSWKDGKSGSSEVYKTDGSGTAWRLATQINAAGDEIRIQYNTNGQIRRLESWGAGDSNYNSALQLVYSGTLLTEVANIAKNASNVDVSTSRVRYAYDAQNRLSKVTVDLTPEDSSTVDGKAYVTTYTYDGSSNRLASLSQTDGSRLEFTYDGSFRIATVKDVRSASDIRTSTYSYDSAAGATTVTDPTGLKTVFTTDTSGQLSQIAYPSDSFGPNVTRFGYDAAGNLTSVIDGRGGRVDYSYDARGNKVYELHASGIAIRRIYNANDRLIVQRTFTDFDTDGLGGNDPLNGLDTRYVYDTQGNLRFRITPDGRVTELRYDSRGLAVQQWQYGDVFYAGTTATLADLTTWAAARNLTQSQRTDTAYDMLGQIQAVTSYGAVDAAGQGQNPLTTAYVYDAFGRLLQRIDPRVVKTTGVANDYSTAYTYDGLGRVLTMSQYDANGVATVTSTVYDDANRQMQLTQANGLLITSVYDQAGKLITHSESANSVALGTTQYAYDLRGNRVQQIDPLGHITYYLFDNNNRQVAEIKPDGTISELVYNNAGQVVQSIKYSSFVDLTVLAGFSTHPADLTLNSIRPAGVTNSNYYFYNADGQLGYEVHDLTDGTASVYEYRYDGLGRKTLIFFYDQTISLSDVTSQFVAGVEAGAGIVASLSSKFVPASVATWAWAGKNQYIHYFYTGDGLLSGEVKKSATIDVYTYNILGQVTRINEKEYGGIRDGGPEKTLNEIVAGAARSPDRFYARYYDGIGRLIGEIDPEGRLVEYAYDDAGNRISEIRYAALAKDKSAETLAAARPDASLEDQRTLRAYDHLNRVIREELQPQGLITVYSYDAVGNLVERTSGLGTAAPRTQRWRYDPQGHLVQEISAEAVASGTDIGTITNVYDLAGRKIASIDGNGRRSVFYYDVNDRIVLTVSPDGEVEKTQYNSPIWIMVLNYSAKLPQSDLLSLGGGDLTASVSSLIASKLPGVSKVTSKQFNARGLLISALVSAQGARYVYNQFDQLKGIYGNLPSGTGFGLQGQQLADLNGIVRSSSDLVASPDLLGASSVQSGDFSASTTLVGKVYNAFGNLTYEYLYSGEYVSYSLNKVGQALSRYSSLTGLTYTSYDGLGRISTVTNGNGAKTLYSYNGSAREMTVTTPDGLIVTTKLNVFGEVLSITDNQGRSESYTYDLNGRLLTKIVHANGSDLVTSNKYDGAGNLLERTENSVLTRYSYDASGRVLTRQVDPDGLNLVTQYQFDGRGYQVWERRPDGIWTQNLFDRQGRIVMSIIDPPVGPDGVSKPGALAISTEYTYDVAGNVIKKREDATGLAPRITTYTYDTTHHRLSEMVDPSTPAINPSTANSIPAHTGLELTKRYEYSAARGVLLTATYDASGNKTSYRYDTNYNRLWLVVDPQFNATQYVYDENGNAILARTGVLNTSYHNENTWNCFNVPADFFSGSVQETHSVYDNQGRLKYSIDGNGGVTERRYDVYGNLSATIAYAKPIAITWPSDATQWAAAVAAALQPGATDQAHYTVVDAFNRPTFEIDAAGLVTEKRYDSASRLVAVIHHATPITLPASLTAATVSAALVSSPADRAEYYSYDSAGRQNGVLDAAGYLTEYQYDGLGQRTAFIRYAAKVVADGFVPGANWQLVLSQVKPASVGSTDHNARSVFDAAGRMVLSIAADGTQTRYVYNGLGQLVDQVAADNTAGKVTTHLDYDLAGRVIRKTEAVGTAAQRITEYTYDANSNVLTETVDPSGIKSVTRYEYDSLGHVTARYDAAGNVTRFAYDAFGNQVYQLDATGRAVRQVFDNAGHVIERREFTGFDTDGLAGTDPGGARATRYVYDALGQLRFKISPEGRVNEYRYDNRGQRVQTLQYNGSYYTAAAAGLSDLAAWAVASDPTTVMRTDTDYDSFGEVVATTSYERLDGSGQPQTPIKTVFAYDALGRLQQQTEQRGLNTPGIANDYSTAFTYDSFGRVLTRTQYDANGVGAITSTVYDDINHQIQVTQANGLVLTSSYDALGNLISQNQKAGASDFGTTRYTYDAFNRLVQRTDPASDSTYYLYDAAGRKIGEVAPDGALTEFVYDKNGLLIQKTRYTLRVTTSNLSTLAANPAGVALATLRNSTSTDSVVRYFYNAAGQQTFELDELTLGTSNVIEYRYDGSGARTDVIRYAKTINSYAVTSNIVAGNEGSDAAVRGQSATYGADATHDRQQRYFYSADGLLQAELDGEGALNEYKYNAAGWRTASIRYGTATDPALRQSGDLTALRPASSATDISTNYIYDGRGRLVGTIDPTGALTEYRYDQAGNSTYEIHYALAAKDRNAQTLAAATPSSSSEDQTLIRSFDYLNRVIREERQPQSSITTYSYDAAGNLTQKVTAQGTADQRTQQWRYDAQGHVTAELNGEAVASGNEAGKITYTYDAAGRRATMRDGSGRLTVYYYDANDRIVLTVNDDGEVEETSYNTLGLVASSARYANKLARSLVTSLAGGAITSFPYAQLASLKDASKDQFKAFSYNSLGLLANERDAVGALRSVDYNAFGEALTASAVATDGGWRAESREYDKLGHLRFSRVSGTVTENRYDTFGRLIAQIDALGRTTTTAYDGDGRIVQVTDPTGASRYTSYDMLGRVYSTTDGNGKTTRYAYNGTTREASVTTPEGVAVTTQRNAQGEVVKVTNGEGHITTYLYDRNGQRIAEVDGANEVDLVSTTSYDKAGNVIETNAHGVITRFSYDASGRVLTRQVDPGNANLTSEYRFDGTGQKIWEKRPDGVWVKTEFDKRGRVTASTIDPATNPDGSTKAGALALRTEYVYDAADNITQLTEAAGSSTPRVTTYTYDNFNRRLTEVADANGLKLTTRYEYDAVGQVTARYDAANNATRFTYDGNGRVHYTIDALGDVSEVRYDAQGNRIADIRYSKPITIPATVNDANVLATLQGLYPGPNGSVVDPAAQITRYAYDQDNRLTQTVDALGNVVEQRYDRDNNVVQRIAYATPLASTAVWQTRSDLVALLNAANPANQTSYAVYDALDRQIYRIDALGYVTQTRYNSYGQLAAVTQYAKAITVPAVRSAANLANAVVADAANDRTSYSVYDSVGRQVASVDAEGYLTEYLLDSAGRQTSVVRYAAKALASGFSPTDKLPINLDALRPNVAGANDRVQRATYDSAGRKLTDVNEAGIQVRHVYDARGLVTDQIDADGTADGVVTHFDYDRAGRLIRRSTAYGTAEVGVTEYTLDALGNRVAILDPRNYALYTSDAAWAQVERTSRGYAASAAQVTGNLVIRAALSVVQSFDVLGRLTGVKNQLSNQTQINYDAFGNVIKSVDFVGNTTYKVYDTKGQVIQNIAPTGFLTDYRYDAFGNLVGKTTYLNRVQGTIVPGQFIQIVLSGQTPQAAFINSDGKDFVSNDSYDLRNQRVASATSVVRADQSTALVQERYSYNAFGQQATATNANGGTASYRYDRRGNRLEDILPVANASGQVVKNQYQYDVFGNRIRAVEAAGLTEQRITEFGYDKLGRQISKLSQSFEAYDPLTGGSTNAQMLERTFYDNRGNVVETQVGLQDQNAPGQISNPNRTLNFYDRANRVVVQVSPEGVCTIRRYDSGALVLDTTTYANRLTSMPAVGAATPPTVVVDGMKDRTLFYTYDALGHMGSERTTAVVYSAMTNGTYQLNTGSLQTVKYFDAIGNLLQEVDRRGNSTYRYYDGLGRQIQLVDAEGYVTAWQYLPNRVVEIRYANKLANPQRGLQQTPTVSADDRVTISDLDAMGRVIRKTVSNVKYTNLTLGNNPYGSNVYMGQGDLQVTGGTGTAITSLFYDGLGNVTRQIDADGYVNEMVYDTLGRVTEKRVYRSKLATGDTTAERTRYTYDGLGDVVTETQLANSSTDDRTKQQFWANGKLTKTIDAANNVVVYKYDRLGNLTYVGSVFAANAASSGQAFTDVTIVNYDQMGREISRMSKRMTGSSAQYDQVTDTLYNAFGEITQRRTRKARYDSDIVAPTITDNLGTWQQWSKYDQLGHMVSGTSNTGVVTQYIYDGNGNATLSFQAGMGNEDVSTATVSQYASFAKTITEYDKKNQAIKTYQPDFTVADVLAQLQTANLSVNQDLSPTNPITITVTKSAQAAQAVIPESGQISLFKASANQAGQAVLQNITWGLRPYPAEPPQIVAAALNVTLPATPGYDSGDFVIEIKDSANRIIATKQVSGSTTTTQVSVSSIYYGYSISIYKMMYGQRQLRSASAQIALPNYKYDRDENLSPPSSTLYTALTAATAATAQSQLLISGQPATTSQVQVWLRPLGSNDVWGTAGTGQPAVVKIGTDNSTWFSCDLANFGRSDVLSGNYEMLFKAIDGSGNAVSIGEASLKNGVLMRRSATQPTVTQPGSSSSKPGIAVPNPGVVYSAGLAGGQTLTATVAASGNVIENYTGNGPDTMVSFAYGSYNITNVSVDIPVSLKGWGDRYILEVQNSNDQSLYQAYAGAQDTKFNVPVNLTNVKGIKVKMFLERATDRIMVAQSQLVLAAPTGWGAKQSATQAPQRPSGAVQPYSIEMKTDNYQRSFLVRNINSDVKTLVVSYRPVGSTTGYQQLTLSKDLALTNTFLFTAASAGMQEGVAYEFQYIGLGAPGGTGNQMVLARLNGTMLSAGDNSYFSPVLGEAPKVGGDGFSYVDSNGLLNLVDQGRGDSLGNMPTTYSWLKVRAIQKNVVNGQVQRMAMGDWAFVGGTESVYAAGNNILQPKMVNNQVIPGWFTVDTSQFTTDKLIALGFSNASSSQDIELDFELISYFNMQTPLPSGGSTSSPVITNDIAGRLDTSRRNVLAYMPMADYKNNDTLFPSQFTINGYFGNGSASPANMRITFTAKSNGQTNSNLSWTYDVWAQGGHADFNAPTTYIFDVSRLVPDPTKTYWYDVTFAAQSPIGGNPPITKGTATVALGADAKVLVAGELTRDPTKVTFTANDPNAVSARLSYRIKGSDDAGRLTSDQDLASVQPFTTQTLGIYNGYFTLDATTLAPAQGWRSYEYFYDLLDASGNVLSRRSDSFILGTGGPAGNVEERWTYSLTATRNLNITRSQAYNAFGEIISETDGLGNVRNLKYNVLGQLIERRDPSVTNKLSNGATAPVTPTTTYLYSLAGRQVGMIDANGNAIYYFTNGYRDAQGQALVEKELHADKGWVQNDYDEFGQVRARTEVIDSSKVSTTLYNYNNTGQISDVFRLRRDIAPKAIGDASPYSQLNADPVKDPHERYVYDAAGRRIQTTDANGNVSKTYYDFAGRVVRTINGAKIVTDYQYNYLNTIQGLNGAATGGYRKITTVGYGTADARASIDDQDVFGHLTHRVDQGGHDFVNQYNRAGWLIKQTSSTGQNIDYTYYANGYIKSIADNTMKIETDYAYDREGNRTFEGYRNLVPAGSQSEYYQSANISYDALNRISRVLNADQRADIRYEYDANGNVRRVNTTYKSADGVLDSTQDLWYTYDSMNRFLVSQGNLVNGTITKGTEGVIVAYDLAGRRIAADYSAGYGADSENGHTEQYTYSNDGYLLQVNINGTKRVANTIDAGGRTTLALQYKENGTSVLQSTETAYLGDNRINTLKVISSGTTASTNDTRYDYQTNGTLAGTHAVSTGNSGPSTIVDTTYAYELWDGAKQSKVTVSGLQPNVSGWKPGEAKYKYDVNGHLIDVEVADKVDNGIGNRHFVYRLDAQGLILRRDEYINGNQYRWRQYYYVGGKRVGDVANDGPSRNDYADALQALNNQGNNDTRYRDWQPISSADFDQNYEPISPDYPGNSSGSYIVNTGDTLQSIAQAIWGDASMWYVLAEANGLTGQETLSAGQVLSTPNKVTNIHHTATTQRVYNPGEAMGEVNPSLPNAPVPKADDDGCGVLGQVIMLVVAAVVTIYTAGAASTLLAGQSLGTFGATMSAGFSAIGGELGVAIAGGSIASGIGGLATAALSATIGGAVGSIASQGVGMAMGNVQSFSWSQVGIAALGAGLTAGIGGSGLGNAIKGMFTPASGAATEAATVATTQGFQWSNVAAGALTGAASSVISQGVMSAAGISSFSWRGVAAGALQGAAGGAFGDPNSLSTAQRFLKGIGGNVISQLVNTGKVDPMQVFDATLNTALENEFELKTSPVAADPDGIYRDLWYGAKASNAPAAPDGAYPWIDKRTQAMAAGQEQAQSISYIYRNQLVPVDDMASVMGVGKAYSDSFDEMKGRWNSDKAIPDGSDWIGNDSRRRYENPWEGSLLPEEFDLSSVGHFGASGVTAEKEPRSIIVKKGDTLEALAREVGGSDWRATMVMMRRDNSIKNNQYGSPLLKIGQLLQVGDLNAYSPAQLGELSKLGGGMISLNNRGLKFKEVEDGLNQKFDGWVNYLKNRGPVGMAYDFLDSAESFSRNTLGPAVREIYKNVGDVLDKLQPSTNPVFDVVRSHVNLLGVGDLDLQLVNTYGAYDSYGKSVKRGLDATSSARTWNEAFANINDLQKTRSYLEAVSADTGRSTDAREFASRLKDSAEFNRNNLHALTETWKGGNEYKLFNALPPSLQNVYGQDRWTAQRVLTRGATELNRQWMIAQSDKTDMAINALIPMSMAAKPNLLKTPTVAEDGIGPSVLSRNYKSGELSFTYRAAEVEYSGPVRGMSLQGTASTAVQTERSSLYYTECFVAGTLVHTELGSKPIETITVGDFVAARNEHTGATSWRAVKQLFVIDDKIIVNITLRGHDGSLETISSTNEHPFFVREQRWRAAKDLLPGDQIVLLEHGCAEVIAVEVDPNRATAYNFEVADVHTYFVGTLGVWVHNSSSINWVDVKNEVGLEARGYRPLPNERSITREDWTLSYRRQRAELTVSNVDMPLENPLPNSSSMGHGHGDHGFQTLYSQQAERVKTGLTPTLRNAPTSRASKFFTPEGEAEALGRAYGQLLNDLDNGIVPPGVTGTNGVPSYMLPNGAPVRHTLTVTTSSPSGFGAAVVKVKDPITGQAIRDASGSLLTQIDPTPLMKAKVVWEYVPTASEWRQVTYFPQ</sequence>